<reference evidence="3 4" key="1">
    <citation type="submission" date="2016-04" db="EMBL/GenBank/DDBJ databases">
        <title>Genome sequence of Clostridium magnum DSM 2767.</title>
        <authorList>
            <person name="Poehlein A."/>
            <person name="Uhlig R."/>
            <person name="Fischer R."/>
            <person name="Bahl H."/>
            <person name="Daniel R."/>
        </authorList>
    </citation>
    <scope>NUCLEOTIDE SEQUENCE [LARGE SCALE GENOMIC DNA]</scope>
    <source>
        <strain evidence="3 4">DSM 2767</strain>
    </source>
</reference>
<dbReference type="RefSeq" id="WP_139264229.1">
    <property type="nucleotide sequence ID" value="NZ_FQXL01000021.1"/>
</dbReference>
<gene>
    <name evidence="3" type="primary">bcrC_2</name>
    <name evidence="3" type="ORF">CLMAG_24390</name>
</gene>
<keyword evidence="1" id="KW-1133">Transmembrane helix</keyword>
<dbReference type="InterPro" id="IPR000326">
    <property type="entry name" value="PAP2/HPO"/>
</dbReference>
<comment type="caution">
    <text evidence="3">The sequence shown here is derived from an EMBL/GenBank/DDBJ whole genome shotgun (WGS) entry which is preliminary data.</text>
</comment>
<evidence type="ECO:0000313" key="4">
    <source>
        <dbReference type="Proteomes" id="UP000076603"/>
    </source>
</evidence>
<dbReference type="Proteomes" id="UP000076603">
    <property type="component" value="Unassembled WGS sequence"/>
</dbReference>
<feature type="domain" description="Phosphatidic acid phosphatase type 2/haloperoxidase" evidence="2">
    <location>
        <begin position="63"/>
        <end position="166"/>
    </location>
</feature>
<dbReference type="AlphaFoldDB" id="A0A162TGX9"/>
<keyword evidence="1" id="KW-0812">Transmembrane</keyword>
<dbReference type="EMBL" id="LWAE01000002">
    <property type="protein sequence ID" value="KZL92625.1"/>
    <property type="molecule type" value="Genomic_DNA"/>
</dbReference>
<dbReference type="InterPro" id="IPR036938">
    <property type="entry name" value="PAP2/HPO_sf"/>
</dbReference>
<feature type="transmembrane region" description="Helical" evidence="1">
    <location>
        <begin position="62"/>
        <end position="82"/>
    </location>
</feature>
<keyword evidence="3" id="KW-0378">Hydrolase</keyword>
<feature type="transmembrane region" description="Helical" evidence="1">
    <location>
        <begin position="124"/>
        <end position="143"/>
    </location>
</feature>
<dbReference type="GO" id="GO:0050380">
    <property type="term" value="F:undecaprenyl-diphosphatase activity"/>
    <property type="evidence" value="ECO:0007669"/>
    <property type="project" value="UniProtKB-EC"/>
</dbReference>
<dbReference type="Gene3D" id="1.20.144.10">
    <property type="entry name" value="Phosphatidic acid phosphatase type 2/haloperoxidase"/>
    <property type="match status" value="1"/>
</dbReference>
<keyword evidence="1" id="KW-0472">Membrane</keyword>
<evidence type="ECO:0000256" key="1">
    <source>
        <dbReference type="SAM" id="Phobius"/>
    </source>
</evidence>
<proteinExistence type="predicted"/>
<keyword evidence="4" id="KW-1185">Reference proteome</keyword>
<dbReference type="PANTHER" id="PTHR14969">
    <property type="entry name" value="SPHINGOSINE-1-PHOSPHATE PHOSPHOHYDROLASE"/>
    <property type="match status" value="1"/>
</dbReference>
<dbReference type="PATRIC" id="fig|1121326.3.peg.2437"/>
<dbReference type="Pfam" id="PF01569">
    <property type="entry name" value="PAP2"/>
    <property type="match status" value="1"/>
</dbReference>
<dbReference type="STRING" id="1121326.CLMAG_24390"/>
<dbReference type="PANTHER" id="PTHR14969:SF58">
    <property type="entry name" value="UNDECAPRENYL-DIPHOSPHATASE BCRC"/>
    <property type="match status" value="1"/>
</dbReference>
<dbReference type="SUPFAM" id="SSF48317">
    <property type="entry name" value="Acid phosphatase/Vanadium-dependent haloperoxidase"/>
    <property type="match status" value="1"/>
</dbReference>
<sequence>MNINELLFKSINGLAHQSVLLDNIMIILSKYVPGIFMASLAIFYTLGVLNKNKKIRGITVDTFVITVINLALSFIIGIIYYVPRPFVQQKVNLLFPHVIDASFPSDHAIGTMSIAIGINKYQKLSGRILIILSVLVGISRVYVGHHFPIDVIGGYVIVLATNYLYHQLIKDRVQNIYFKVEEMLVGYIPTKVKEKLSKQSNSIEQRE</sequence>
<dbReference type="SMART" id="SM00014">
    <property type="entry name" value="acidPPc"/>
    <property type="match status" value="1"/>
</dbReference>
<evidence type="ECO:0000313" key="3">
    <source>
        <dbReference type="EMBL" id="KZL92625.1"/>
    </source>
</evidence>
<dbReference type="OrthoDB" id="9789113at2"/>
<evidence type="ECO:0000259" key="2">
    <source>
        <dbReference type="SMART" id="SM00014"/>
    </source>
</evidence>
<protein>
    <submittedName>
        <fullName evidence="3">Undecaprenyl-diphosphatase BcrC</fullName>
        <ecNumber evidence="3">3.6.1.27</ecNumber>
    </submittedName>
</protein>
<name>A0A162TGX9_9CLOT</name>
<dbReference type="EC" id="3.6.1.27" evidence="3"/>
<feature type="transmembrane region" description="Helical" evidence="1">
    <location>
        <begin position="31"/>
        <end position="50"/>
    </location>
</feature>
<feature type="transmembrane region" description="Helical" evidence="1">
    <location>
        <begin position="149"/>
        <end position="165"/>
    </location>
</feature>
<organism evidence="3 4">
    <name type="scientific">Clostridium magnum DSM 2767</name>
    <dbReference type="NCBI Taxonomy" id="1121326"/>
    <lineage>
        <taxon>Bacteria</taxon>
        <taxon>Bacillati</taxon>
        <taxon>Bacillota</taxon>
        <taxon>Clostridia</taxon>
        <taxon>Eubacteriales</taxon>
        <taxon>Clostridiaceae</taxon>
        <taxon>Clostridium</taxon>
    </lineage>
</organism>
<accession>A0A162TGX9</accession>